<evidence type="ECO:0000313" key="3">
    <source>
        <dbReference type="Proteomes" id="UP000264702"/>
    </source>
</evidence>
<dbReference type="EMBL" id="QVQT01000001">
    <property type="protein sequence ID" value="RFU18463.1"/>
    <property type="molecule type" value="Genomic_DNA"/>
</dbReference>
<dbReference type="AlphaFoldDB" id="A0A372IVP3"/>
<name>A0A372IVP3_9BACT</name>
<dbReference type="RefSeq" id="WP_117297758.1">
    <property type="nucleotide sequence ID" value="NZ_QVQT02000001.1"/>
</dbReference>
<dbReference type="Pfam" id="PF13490">
    <property type="entry name" value="zf-HC2"/>
    <property type="match status" value="1"/>
</dbReference>
<gene>
    <name evidence="2" type="ORF">D0Y96_02595</name>
</gene>
<comment type="caution">
    <text evidence="2">The sequence shown here is derived from an EMBL/GenBank/DDBJ whole genome shotgun (WGS) entry which is preliminary data.</text>
</comment>
<feature type="domain" description="Putative zinc-finger" evidence="1">
    <location>
        <begin position="5"/>
        <end position="38"/>
    </location>
</feature>
<dbReference type="Proteomes" id="UP000264702">
    <property type="component" value="Unassembled WGS sequence"/>
</dbReference>
<keyword evidence="3" id="KW-1185">Reference proteome</keyword>
<organism evidence="2 3">
    <name type="scientific">Paracidobacterium acidisoli</name>
    <dbReference type="NCBI Taxonomy" id="2303751"/>
    <lineage>
        <taxon>Bacteria</taxon>
        <taxon>Pseudomonadati</taxon>
        <taxon>Acidobacteriota</taxon>
        <taxon>Terriglobia</taxon>
        <taxon>Terriglobales</taxon>
        <taxon>Acidobacteriaceae</taxon>
        <taxon>Paracidobacterium</taxon>
    </lineage>
</organism>
<sequence length="87" mass="9828">MVLNCRHVWDRISEYIDGSLSPEVRADVEHHLETCEICSAVLDSTRNVIILMADDRVFELPVDFSRRLHARLALAIAEEAPEQPADG</sequence>
<proteinExistence type="predicted"/>
<dbReference type="Gene3D" id="1.10.10.1320">
    <property type="entry name" value="Anti-sigma factor, zinc-finger domain"/>
    <property type="match status" value="1"/>
</dbReference>
<evidence type="ECO:0000259" key="1">
    <source>
        <dbReference type="Pfam" id="PF13490"/>
    </source>
</evidence>
<evidence type="ECO:0000313" key="2">
    <source>
        <dbReference type="EMBL" id="RFU18463.1"/>
    </source>
</evidence>
<protein>
    <submittedName>
        <fullName evidence="2">Zf-HC2 domain-containing protein</fullName>
    </submittedName>
</protein>
<accession>A0A372IVP3</accession>
<dbReference type="OrthoDB" id="6194834at2"/>
<dbReference type="InterPro" id="IPR041916">
    <property type="entry name" value="Anti_sigma_zinc_sf"/>
</dbReference>
<dbReference type="InterPro" id="IPR027383">
    <property type="entry name" value="Znf_put"/>
</dbReference>
<reference evidence="2 3" key="1">
    <citation type="submission" date="2018-08" db="EMBL/GenBank/DDBJ databases">
        <title>Acidipila sp. 4G-K13, an acidobacterium isolated from forest soil.</title>
        <authorList>
            <person name="Gao Z.-H."/>
            <person name="Qiu L.-H."/>
        </authorList>
    </citation>
    <scope>NUCLEOTIDE SEQUENCE [LARGE SCALE GENOMIC DNA]</scope>
    <source>
        <strain evidence="2 3">4G-K13</strain>
    </source>
</reference>